<dbReference type="SMART" id="SM00028">
    <property type="entry name" value="TPR"/>
    <property type="match status" value="2"/>
</dbReference>
<reference evidence="7 8" key="1">
    <citation type="journal article" date="2016" name="Proc. Natl. Acad. Sci. U.S.A.">
        <title>Comparative genomics of biotechnologically important yeasts.</title>
        <authorList>
            <person name="Riley R."/>
            <person name="Haridas S."/>
            <person name="Wolfe K.H."/>
            <person name="Lopes M.R."/>
            <person name="Hittinger C.T."/>
            <person name="Goeker M."/>
            <person name="Salamov A.A."/>
            <person name="Wisecaver J.H."/>
            <person name="Long T.M."/>
            <person name="Calvey C.H."/>
            <person name="Aerts A.L."/>
            <person name="Barry K.W."/>
            <person name="Choi C."/>
            <person name="Clum A."/>
            <person name="Coughlan A.Y."/>
            <person name="Deshpande S."/>
            <person name="Douglass A.P."/>
            <person name="Hanson S.J."/>
            <person name="Klenk H.-P."/>
            <person name="LaButti K.M."/>
            <person name="Lapidus A."/>
            <person name="Lindquist E.A."/>
            <person name="Lipzen A.M."/>
            <person name="Meier-Kolthoff J.P."/>
            <person name="Ohm R.A."/>
            <person name="Otillar R.P."/>
            <person name="Pangilinan J.L."/>
            <person name="Peng Y."/>
            <person name="Rokas A."/>
            <person name="Rosa C.A."/>
            <person name="Scheuner C."/>
            <person name="Sibirny A.A."/>
            <person name="Slot J.C."/>
            <person name="Stielow J.B."/>
            <person name="Sun H."/>
            <person name="Kurtzman C.P."/>
            <person name="Blackwell M."/>
            <person name="Grigoriev I.V."/>
            <person name="Jeffries T.W."/>
        </authorList>
    </citation>
    <scope>NUCLEOTIDE SEQUENCE [LARGE SCALE GENOMIC DNA]</scope>
    <source>
        <strain evidence="8">ATCC 58044 / CBS 1984 / NCYC 433 / NRRL Y-366-8</strain>
    </source>
</reference>
<feature type="coiled-coil region" evidence="4">
    <location>
        <begin position="153"/>
        <end position="180"/>
    </location>
</feature>
<name>A0A1E3PAL8_WICAA</name>
<evidence type="ECO:0000256" key="4">
    <source>
        <dbReference type="SAM" id="Coils"/>
    </source>
</evidence>
<dbReference type="InterPro" id="IPR011990">
    <property type="entry name" value="TPR-like_helical_dom_sf"/>
</dbReference>
<dbReference type="InterPro" id="IPR032675">
    <property type="entry name" value="LRR_dom_sf"/>
</dbReference>
<dbReference type="SUPFAM" id="SSF52047">
    <property type="entry name" value="RNI-like"/>
    <property type="match status" value="1"/>
</dbReference>
<evidence type="ECO:0000256" key="3">
    <source>
        <dbReference type="PROSITE-ProRule" id="PRU00339"/>
    </source>
</evidence>
<dbReference type="Gene3D" id="1.20.1280.50">
    <property type="match status" value="1"/>
</dbReference>
<evidence type="ECO:0000256" key="5">
    <source>
        <dbReference type="SAM" id="MobiDB-lite"/>
    </source>
</evidence>
<dbReference type="InterPro" id="IPR001810">
    <property type="entry name" value="F-box_dom"/>
</dbReference>
<dbReference type="AlphaFoldDB" id="A0A1E3PAL8"/>
<dbReference type="STRING" id="683960.A0A1E3PAL8"/>
<evidence type="ECO:0000313" key="7">
    <source>
        <dbReference type="EMBL" id="ODQ62340.1"/>
    </source>
</evidence>
<dbReference type="PROSITE" id="PS50005">
    <property type="entry name" value="TPR"/>
    <property type="match status" value="1"/>
</dbReference>
<keyword evidence="4" id="KW-0175">Coiled coil</keyword>
<dbReference type="SUPFAM" id="SSF48452">
    <property type="entry name" value="TPR-like"/>
    <property type="match status" value="1"/>
</dbReference>
<dbReference type="Pfam" id="PF00646">
    <property type="entry name" value="F-box"/>
    <property type="match status" value="1"/>
</dbReference>
<dbReference type="Gene3D" id="1.25.40.10">
    <property type="entry name" value="Tetratricopeptide repeat domain"/>
    <property type="match status" value="1"/>
</dbReference>
<feature type="compositionally biased region" description="Low complexity" evidence="5">
    <location>
        <begin position="188"/>
        <end position="198"/>
    </location>
</feature>
<dbReference type="OrthoDB" id="629492at2759"/>
<dbReference type="InterPro" id="IPR036047">
    <property type="entry name" value="F-box-like_dom_sf"/>
</dbReference>
<keyword evidence="8" id="KW-1185">Reference proteome</keyword>
<feature type="repeat" description="TPR" evidence="3">
    <location>
        <begin position="73"/>
        <end position="106"/>
    </location>
</feature>
<evidence type="ECO:0000259" key="6">
    <source>
        <dbReference type="PROSITE" id="PS50181"/>
    </source>
</evidence>
<evidence type="ECO:0000313" key="8">
    <source>
        <dbReference type="Proteomes" id="UP000094112"/>
    </source>
</evidence>
<dbReference type="Gene3D" id="3.80.10.10">
    <property type="entry name" value="Ribonuclease Inhibitor"/>
    <property type="match status" value="1"/>
</dbReference>
<feature type="domain" description="F-box" evidence="6">
    <location>
        <begin position="222"/>
        <end position="269"/>
    </location>
</feature>
<feature type="compositionally biased region" description="Polar residues" evidence="5">
    <location>
        <begin position="206"/>
        <end position="217"/>
    </location>
</feature>
<accession>A0A1E3PAL8</accession>
<dbReference type="EMBL" id="KV454208">
    <property type="protein sequence ID" value="ODQ62340.1"/>
    <property type="molecule type" value="Genomic_DNA"/>
</dbReference>
<dbReference type="SMART" id="SM00256">
    <property type="entry name" value="FBOX"/>
    <property type="match status" value="1"/>
</dbReference>
<dbReference type="PROSITE" id="PS50181">
    <property type="entry name" value="FBOX"/>
    <property type="match status" value="1"/>
</dbReference>
<dbReference type="PANTHER" id="PTHR22904:SF523">
    <property type="entry name" value="STRESS-INDUCED-PHOSPHOPROTEIN 1"/>
    <property type="match status" value="1"/>
</dbReference>
<dbReference type="SUPFAM" id="SSF81383">
    <property type="entry name" value="F-box domain"/>
    <property type="match status" value="1"/>
</dbReference>
<dbReference type="Proteomes" id="UP000094112">
    <property type="component" value="Unassembled WGS sequence"/>
</dbReference>
<sequence length="701" mass="81158">MSSEDVVATALEVGNKQFKLQKYDECVKIYSKAIELVESLSQKTILKLRKSYGLTERPAYLKQGENVNHPKLLTLLDNRAAAYEKLQNYQQAVQDSQRAVSIEPFNAKGYIRMGKLMLFMKKETKAYEVFSKGVKRIEYGVTKYGIKVNPNLLQHLKAQKQQLTSKLNEQKAQVKESERYPDIKRASESLVRSVSGSSQERKRAKTSSSLNPKGSSQLSRSFDLLLWLPIEIITHIFSHLPLKDVLNCLLVSPEWNHTLSRIPALFNNISISRFASLKQVQSCFSLLLKSRRSSHIKALDHFRLHSIRRTDERQILNFILNKSSICFTGDVDFSFLDVTTEQLVDCLKRNSVALRKLETLKHLKLSCVLVPTAEESLLELLPNLESFELIRVPDNKRPSTLRRYQANDHTFPNLKKLTLVGDIKSKYPSIPFFDHFLNQVQSFPNLKSLTIVGYDFQTLNTASREFNFLQNLPKLQSLVFENNDNFNLSTFFKSHDLLEFKELKKFALREREIRYSEHLMHYDSFYLSRIFQNLRILDLTGSSITWQGLSKILKVCGSSLQQLSIGYCQNVIFKKGPFRVHVNGGFFDFENFFKWCPNLQVLYLNQSTDFNDYSLTQMVTALKQQELFKNLKLLDLSFNEVSGYKLLDLVKVLKIESLILHGLDIHTETIKLMESSYCKKVESRIDKQSWREYGINSYNPF</sequence>
<proteinExistence type="predicted"/>
<gene>
    <name evidence="7" type="ORF">WICANDRAFT_60401</name>
</gene>
<evidence type="ECO:0000256" key="1">
    <source>
        <dbReference type="ARBA" id="ARBA00022737"/>
    </source>
</evidence>
<evidence type="ECO:0000256" key="2">
    <source>
        <dbReference type="ARBA" id="ARBA00022803"/>
    </source>
</evidence>
<protein>
    <recommendedName>
        <fullName evidence="6">F-box domain-containing protein</fullName>
    </recommendedName>
</protein>
<dbReference type="GO" id="GO:0051879">
    <property type="term" value="F:Hsp90 protein binding"/>
    <property type="evidence" value="ECO:0007669"/>
    <property type="project" value="TreeGrafter"/>
</dbReference>
<dbReference type="RefSeq" id="XP_019041547.1">
    <property type="nucleotide sequence ID" value="XM_019182984.1"/>
</dbReference>
<dbReference type="CDD" id="cd09917">
    <property type="entry name" value="F-box_SF"/>
    <property type="match status" value="1"/>
</dbReference>
<keyword evidence="2 3" id="KW-0802">TPR repeat</keyword>
<dbReference type="PANTHER" id="PTHR22904">
    <property type="entry name" value="TPR REPEAT CONTAINING PROTEIN"/>
    <property type="match status" value="1"/>
</dbReference>
<keyword evidence="1" id="KW-0677">Repeat</keyword>
<dbReference type="GeneID" id="30200230"/>
<organism evidence="7 8">
    <name type="scientific">Wickerhamomyces anomalus (strain ATCC 58044 / CBS 1984 / NCYC 433 / NRRL Y-366-8)</name>
    <name type="common">Yeast</name>
    <name type="synonym">Hansenula anomala</name>
    <dbReference type="NCBI Taxonomy" id="683960"/>
    <lineage>
        <taxon>Eukaryota</taxon>
        <taxon>Fungi</taxon>
        <taxon>Dikarya</taxon>
        <taxon>Ascomycota</taxon>
        <taxon>Saccharomycotina</taxon>
        <taxon>Saccharomycetes</taxon>
        <taxon>Phaffomycetales</taxon>
        <taxon>Wickerhamomycetaceae</taxon>
        <taxon>Wickerhamomyces</taxon>
    </lineage>
</organism>
<feature type="region of interest" description="Disordered" evidence="5">
    <location>
        <begin position="188"/>
        <end position="217"/>
    </location>
</feature>
<dbReference type="InterPro" id="IPR019734">
    <property type="entry name" value="TPR_rpt"/>
</dbReference>